<organism evidence="1 2">
    <name type="scientific">Candidatus Collierbacteria bacterium CG09_land_8_20_14_0_10_46_12</name>
    <dbReference type="NCBI Taxonomy" id="1974533"/>
    <lineage>
        <taxon>Bacteria</taxon>
        <taxon>Candidatus Collieribacteriota</taxon>
    </lineage>
</organism>
<dbReference type="Proteomes" id="UP000229574">
    <property type="component" value="Unassembled WGS sequence"/>
</dbReference>
<dbReference type="PANTHER" id="PTHR37953">
    <property type="entry name" value="UPF0127 PROTEIN MJ1496"/>
    <property type="match status" value="1"/>
</dbReference>
<protein>
    <recommendedName>
        <fullName evidence="3">DUF192 domain-containing protein</fullName>
    </recommendedName>
</protein>
<dbReference type="Gene3D" id="3.20.20.80">
    <property type="entry name" value="Glycosidases"/>
    <property type="match status" value="1"/>
</dbReference>
<gene>
    <name evidence="1" type="ORF">COT54_02390</name>
</gene>
<dbReference type="InterPro" id="IPR038695">
    <property type="entry name" value="Saro_0823-like_sf"/>
</dbReference>
<reference evidence="2" key="1">
    <citation type="submission" date="2017-09" db="EMBL/GenBank/DDBJ databases">
        <title>Depth-based differentiation of microbial function through sediment-hosted aquifers and enrichment of novel symbionts in the deep terrestrial subsurface.</title>
        <authorList>
            <person name="Probst A.J."/>
            <person name="Ladd B."/>
            <person name="Jarett J.K."/>
            <person name="Geller-Mcgrath D.E."/>
            <person name="Sieber C.M.K."/>
            <person name="Emerson J.B."/>
            <person name="Anantharaman K."/>
            <person name="Thomas B.C."/>
            <person name="Malmstrom R."/>
            <person name="Stieglmeier M."/>
            <person name="Klingl A."/>
            <person name="Woyke T."/>
            <person name="Ryan C.M."/>
            <person name="Banfield J.F."/>
        </authorList>
    </citation>
    <scope>NUCLEOTIDE SEQUENCE [LARGE SCALE GENOMIC DNA]</scope>
</reference>
<evidence type="ECO:0000313" key="2">
    <source>
        <dbReference type="Proteomes" id="UP000229574"/>
    </source>
</evidence>
<dbReference type="InterPro" id="IPR003795">
    <property type="entry name" value="DUF192"/>
</dbReference>
<proteinExistence type="predicted"/>
<dbReference type="Pfam" id="PF02643">
    <property type="entry name" value="DUF192"/>
    <property type="match status" value="1"/>
</dbReference>
<dbReference type="InterPro" id="IPR017853">
    <property type="entry name" value="GH"/>
</dbReference>
<dbReference type="PANTHER" id="PTHR37953:SF1">
    <property type="entry name" value="UPF0127 PROTEIN MJ1496"/>
    <property type="match status" value="1"/>
</dbReference>
<dbReference type="SUPFAM" id="SSF51445">
    <property type="entry name" value="(Trans)glycosidases"/>
    <property type="match status" value="1"/>
</dbReference>
<evidence type="ECO:0008006" key="3">
    <source>
        <dbReference type="Google" id="ProtNLM"/>
    </source>
</evidence>
<accession>A0A2H0WYW4</accession>
<dbReference type="Gene3D" id="2.60.120.1140">
    <property type="entry name" value="Protein of unknown function DUF192"/>
    <property type="match status" value="1"/>
</dbReference>
<sequence>MTVNSSWFMAHRISIFLLCAMSYSLFTSPIHAIYDPRTVPNNKMGVHILNPSELEDAARLVNSNGGDWGYVTIPIQPGERDKDKWQAFMHQAKSLHLIPIVRITTIPQGGTWERANDTDLVDFANFLSELDWPVENRYIVLFNEVNRAAEWGGAVNPAKYTTIVRNAYQIFKERSNDFYLLGPALDMALPNSTTSLSATNYLRGMSVADPLVWTYFDGWASHSYPNPAFITSAKKTGLQSIVGYKTELALLHLAPKPIFITETGWDQTKLGDSVLAQNWSTAWSTWQSDPNVVAITPFLLRGGEQFRQFSLYQEDGAYSASGQAIYNLSKSIGSPKLVEEKPRVTQSTPVKQPSWVMPFFKSSRALFKLENIFRVVLGLPIKSTVILKDISLSVELAQTPKQWEKGLSDRTDLGELDGMVFIFPEYHVPIFWMKQMQFGVDMIWISGGKVVDITRSAIVETGDKLPTYSPKEPVNMVLETRAGWAQDNGIAIGDQLII</sequence>
<dbReference type="EMBL" id="PEYY01000095">
    <property type="protein sequence ID" value="PIS17860.1"/>
    <property type="molecule type" value="Genomic_DNA"/>
</dbReference>
<name>A0A2H0WYW4_9BACT</name>
<dbReference type="AlphaFoldDB" id="A0A2H0WYW4"/>
<comment type="caution">
    <text evidence="1">The sequence shown here is derived from an EMBL/GenBank/DDBJ whole genome shotgun (WGS) entry which is preliminary data.</text>
</comment>
<evidence type="ECO:0000313" key="1">
    <source>
        <dbReference type="EMBL" id="PIS17860.1"/>
    </source>
</evidence>